<name>A0A6A5YIB1_9PLEO</name>
<evidence type="ECO:0000313" key="3">
    <source>
        <dbReference type="Proteomes" id="UP000799770"/>
    </source>
</evidence>
<dbReference type="OrthoDB" id="5428863at2759"/>
<protein>
    <recommendedName>
        <fullName evidence="1">Heterokaryon incompatibility domain-containing protein</fullName>
    </recommendedName>
</protein>
<dbReference type="Proteomes" id="UP000799770">
    <property type="component" value="Unassembled WGS sequence"/>
</dbReference>
<dbReference type="PANTHER" id="PTHR33112">
    <property type="entry name" value="DOMAIN PROTEIN, PUTATIVE-RELATED"/>
    <property type="match status" value="1"/>
</dbReference>
<dbReference type="PANTHER" id="PTHR33112:SF16">
    <property type="entry name" value="HETEROKARYON INCOMPATIBILITY DOMAIN-CONTAINING PROTEIN"/>
    <property type="match status" value="1"/>
</dbReference>
<gene>
    <name evidence="2" type="ORF">BDV96DRAFT_508731</name>
</gene>
<sequence>MNPRSKGRSQGLVVDENWIDLERLKTWMQCCDSEHGQTCKGFLGKAESQPLDSLLLIDVHRECLVEAPFTTRYFALSYVWGKDTGQKVLETRLDNVAQRPSRNDQGRNASPKLIEAMGAIYAHAYCTIVAAGGNDSHHGLRGIGTDSQPRSLPQHKLHFPAHNLDCLVQRNVSASERSSFWNKRGWTFQEKLMSRRCLIFAHDSVLWRCQRSIWREDMTADPDGYSRPELNQFAHAIFKSYAWPNLHQWDRSVVTYNGRNLSFESDRLAAIQGIEWALRKSFPGGFCYGLPEFFFDAALLWQPLEPVTRRLGDFGKGEGYLPSWSWAGWHGFLDGRMSHFGRDFVRTVEQGLAGRTTSTTISPLVEWWQVDQQGGRRGIGNEYAAWRDNLSETSEGLSPGWIIHFDHKEKKPHFTHPAANPATFWWPVPINAGTIDPQASKLPPHLIFKSARAFFVVDERLPNLYNCKCMAVSLRDSEGCWAGMLRLNMPQTATIPVGQTVELVAISKGYASNDADETIYLEEWSHTKRPRNGPLYEFVNVLWVRREEDWVLREALGRLEKGVWERQSSELMSFKLR</sequence>
<feature type="domain" description="Heterokaryon incompatibility" evidence="1">
    <location>
        <begin position="112"/>
        <end position="190"/>
    </location>
</feature>
<keyword evidence="3" id="KW-1185">Reference proteome</keyword>
<organism evidence="2 3">
    <name type="scientific">Lophiotrema nucula</name>
    <dbReference type="NCBI Taxonomy" id="690887"/>
    <lineage>
        <taxon>Eukaryota</taxon>
        <taxon>Fungi</taxon>
        <taxon>Dikarya</taxon>
        <taxon>Ascomycota</taxon>
        <taxon>Pezizomycotina</taxon>
        <taxon>Dothideomycetes</taxon>
        <taxon>Pleosporomycetidae</taxon>
        <taxon>Pleosporales</taxon>
        <taxon>Lophiotremataceae</taxon>
        <taxon>Lophiotrema</taxon>
    </lineage>
</organism>
<dbReference type="InterPro" id="IPR010730">
    <property type="entry name" value="HET"/>
</dbReference>
<reference evidence="2" key="1">
    <citation type="journal article" date="2020" name="Stud. Mycol.">
        <title>101 Dothideomycetes genomes: a test case for predicting lifestyles and emergence of pathogens.</title>
        <authorList>
            <person name="Haridas S."/>
            <person name="Albert R."/>
            <person name="Binder M."/>
            <person name="Bloem J."/>
            <person name="Labutti K."/>
            <person name="Salamov A."/>
            <person name="Andreopoulos B."/>
            <person name="Baker S."/>
            <person name="Barry K."/>
            <person name="Bills G."/>
            <person name="Bluhm B."/>
            <person name="Cannon C."/>
            <person name="Castanera R."/>
            <person name="Culley D."/>
            <person name="Daum C."/>
            <person name="Ezra D."/>
            <person name="Gonzalez J."/>
            <person name="Henrissat B."/>
            <person name="Kuo A."/>
            <person name="Liang C."/>
            <person name="Lipzen A."/>
            <person name="Lutzoni F."/>
            <person name="Magnuson J."/>
            <person name="Mondo S."/>
            <person name="Nolan M."/>
            <person name="Ohm R."/>
            <person name="Pangilinan J."/>
            <person name="Park H.-J."/>
            <person name="Ramirez L."/>
            <person name="Alfaro M."/>
            <person name="Sun H."/>
            <person name="Tritt A."/>
            <person name="Yoshinaga Y."/>
            <person name="Zwiers L.-H."/>
            <person name="Turgeon B."/>
            <person name="Goodwin S."/>
            <person name="Spatafora J."/>
            <person name="Crous P."/>
            <person name="Grigoriev I."/>
        </authorList>
    </citation>
    <scope>NUCLEOTIDE SEQUENCE</scope>
    <source>
        <strain evidence="2">CBS 627.86</strain>
    </source>
</reference>
<dbReference type="Pfam" id="PF06985">
    <property type="entry name" value="HET"/>
    <property type="match status" value="1"/>
</dbReference>
<accession>A0A6A5YIB1</accession>
<dbReference type="AlphaFoldDB" id="A0A6A5YIB1"/>
<dbReference type="EMBL" id="ML977370">
    <property type="protein sequence ID" value="KAF2105868.1"/>
    <property type="molecule type" value="Genomic_DNA"/>
</dbReference>
<evidence type="ECO:0000313" key="2">
    <source>
        <dbReference type="EMBL" id="KAF2105868.1"/>
    </source>
</evidence>
<proteinExistence type="predicted"/>
<evidence type="ECO:0000259" key="1">
    <source>
        <dbReference type="Pfam" id="PF06985"/>
    </source>
</evidence>